<dbReference type="AlphaFoldDB" id="A0A6J1RYG5"/>
<dbReference type="GO" id="GO:0048513">
    <property type="term" value="P:animal organ development"/>
    <property type="evidence" value="ECO:0007669"/>
    <property type="project" value="TreeGrafter"/>
</dbReference>
<dbReference type="GO" id="GO:0045182">
    <property type="term" value="F:translation regulator activity"/>
    <property type="evidence" value="ECO:0007669"/>
    <property type="project" value="TreeGrafter"/>
</dbReference>
<dbReference type="InterPro" id="IPR036612">
    <property type="entry name" value="KH_dom_type_1_sf"/>
</dbReference>
<dbReference type="GO" id="GO:0005634">
    <property type="term" value="C:nucleus"/>
    <property type="evidence" value="ECO:0007669"/>
    <property type="project" value="TreeGrafter"/>
</dbReference>
<keyword evidence="7" id="KW-0677">Repeat</keyword>
<accession>A0A6J1RYG5</accession>
<keyword evidence="9 15" id="KW-0694">RNA-binding</keyword>
<dbReference type="CDD" id="cd22427">
    <property type="entry name" value="KH_I_FMR1_FXR_rpt3"/>
    <property type="match status" value="1"/>
</dbReference>
<evidence type="ECO:0000256" key="7">
    <source>
        <dbReference type="ARBA" id="ARBA00022737"/>
    </source>
</evidence>
<evidence type="ECO:0000256" key="11">
    <source>
        <dbReference type="ARBA" id="ARBA00023018"/>
    </source>
</evidence>
<comment type="subcellular location">
    <subcellularLocation>
        <location evidence="3">Cell projection</location>
        <location evidence="3">Neuron projection</location>
    </subcellularLocation>
    <subcellularLocation>
        <location evidence="1">Cytoplasm</location>
        <location evidence="1">Stress granule</location>
    </subcellularLocation>
    <subcellularLocation>
        <location evidence="2">Perikaryon</location>
    </subcellularLocation>
    <subcellularLocation>
        <location evidence="14">Synapse</location>
    </subcellularLocation>
</comment>
<feature type="compositionally biased region" description="Polar residues" evidence="16">
    <location>
        <begin position="661"/>
        <end position="679"/>
    </location>
</feature>
<dbReference type="GO" id="GO:0051028">
    <property type="term" value="P:mRNA transport"/>
    <property type="evidence" value="ECO:0007669"/>
    <property type="project" value="TreeGrafter"/>
</dbReference>
<dbReference type="GO" id="GO:0048170">
    <property type="term" value="P:positive regulation of long-term neuronal synaptic plasticity"/>
    <property type="evidence" value="ECO:0007669"/>
    <property type="project" value="TreeGrafter"/>
</dbReference>
<dbReference type="FunFam" id="2.30.30.140:FF:000002">
    <property type="entry name" value="Fragile X mental retardation 1, isoform CRA_e"/>
    <property type="match status" value="1"/>
</dbReference>
<feature type="domain" description="Agenet-like" evidence="17">
    <location>
        <begin position="4"/>
        <end position="50"/>
    </location>
</feature>
<evidence type="ECO:0000259" key="17">
    <source>
        <dbReference type="PROSITE" id="PS51641"/>
    </source>
</evidence>
<dbReference type="GO" id="GO:0043204">
    <property type="term" value="C:perikaryon"/>
    <property type="evidence" value="ECO:0007669"/>
    <property type="project" value="UniProtKB-SubCell"/>
</dbReference>
<dbReference type="RefSeq" id="XP_026273822.1">
    <property type="nucleotide sequence ID" value="XM_026418037.2"/>
</dbReference>
<dbReference type="PROSITE" id="PS50084">
    <property type="entry name" value="KH_TYPE_1"/>
    <property type="match status" value="2"/>
</dbReference>
<evidence type="ECO:0000256" key="6">
    <source>
        <dbReference type="ARBA" id="ARBA00022491"/>
    </source>
</evidence>
<keyword evidence="6" id="KW-0678">Repressor</keyword>
<feature type="region of interest" description="Disordered" evidence="16">
    <location>
        <begin position="407"/>
        <end position="727"/>
    </location>
</feature>
<keyword evidence="10" id="KW-0524">Neurogenesis</keyword>
<proteinExistence type="inferred from homology"/>
<reference evidence="19" key="1">
    <citation type="submission" date="2025-08" db="UniProtKB">
        <authorList>
            <consortium name="RefSeq"/>
        </authorList>
    </citation>
    <scope>IDENTIFICATION</scope>
    <source>
        <tissue evidence="19">Whole organism</tissue>
    </source>
</reference>
<evidence type="ECO:0000256" key="8">
    <source>
        <dbReference type="ARBA" id="ARBA00022845"/>
    </source>
</evidence>
<dbReference type="InterPro" id="IPR041560">
    <property type="entry name" value="Tudor_FRM1"/>
</dbReference>
<dbReference type="Pfam" id="PF05641">
    <property type="entry name" value="Agenet"/>
    <property type="match status" value="1"/>
</dbReference>
<evidence type="ECO:0000256" key="3">
    <source>
        <dbReference type="ARBA" id="ARBA00004487"/>
    </source>
</evidence>
<organism evidence="18 19">
    <name type="scientific">Frankliniella occidentalis</name>
    <name type="common">Western flower thrips</name>
    <name type="synonym">Euthrips occidentalis</name>
    <dbReference type="NCBI Taxonomy" id="133901"/>
    <lineage>
        <taxon>Eukaryota</taxon>
        <taxon>Metazoa</taxon>
        <taxon>Ecdysozoa</taxon>
        <taxon>Arthropoda</taxon>
        <taxon>Hexapoda</taxon>
        <taxon>Insecta</taxon>
        <taxon>Pterygota</taxon>
        <taxon>Neoptera</taxon>
        <taxon>Paraneoptera</taxon>
        <taxon>Thysanoptera</taxon>
        <taxon>Terebrantia</taxon>
        <taxon>Thripoidea</taxon>
        <taxon>Thripidae</taxon>
        <taxon>Frankliniella</taxon>
    </lineage>
</organism>
<dbReference type="GO" id="GO:0043488">
    <property type="term" value="P:regulation of mRNA stability"/>
    <property type="evidence" value="ECO:0007669"/>
    <property type="project" value="TreeGrafter"/>
</dbReference>
<dbReference type="Gene3D" id="2.30.30.140">
    <property type="match status" value="2"/>
</dbReference>
<evidence type="ECO:0000256" key="14">
    <source>
        <dbReference type="ARBA" id="ARBA00034103"/>
    </source>
</evidence>
<keyword evidence="8" id="KW-0810">Translation regulation</keyword>
<dbReference type="GO" id="GO:0010494">
    <property type="term" value="C:cytoplasmic stress granule"/>
    <property type="evidence" value="ECO:0007669"/>
    <property type="project" value="UniProtKB-SubCell"/>
</dbReference>
<dbReference type="GO" id="GO:0099577">
    <property type="term" value="P:regulation of translation at presynapse, modulating synaptic transmission"/>
    <property type="evidence" value="ECO:0007669"/>
    <property type="project" value="TreeGrafter"/>
</dbReference>
<dbReference type="Pfam" id="PF17904">
    <property type="entry name" value="KH_9"/>
    <property type="match status" value="1"/>
</dbReference>
<feature type="compositionally biased region" description="Gly residues" evidence="16">
    <location>
        <begin position="432"/>
        <end position="466"/>
    </location>
</feature>
<dbReference type="CDD" id="cd20402">
    <property type="entry name" value="Tudor_Agenet_FMRP-like_rpt1"/>
    <property type="match status" value="1"/>
</dbReference>
<dbReference type="GO" id="GO:0007399">
    <property type="term" value="P:nervous system development"/>
    <property type="evidence" value="ECO:0007669"/>
    <property type="project" value="UniProtKB-KW"/>
</dbReference>
<evidence type="ECO:0000313" key="19">
    <source>
        <dbReference type="RefSeq" id="XP_026273822.1"/>
    </source>
</evidence>
<dbReference type="PANTHER" id="PTHR10603:SF7">
    <property type="entry name" value="FRAGILE X MESSENGER RIBONUCLEOPROTEIN 1 HOMOLOG"/>
    <property type="match status" value="1"/>
</dbReference>
<dbReference type="InterPro" id="IPR004087">
    <property type="entry name" value="KH_dom"/>
</dbReference>
<feature type="compositionally biased region" description="Basic residues" evidence="16">
    <location>
        <begin position="595"/>
        <end position="604"/>
    </location>
</feature>
<dbReference type="InterPro" id="IPR040148">
    <property type="entry name" value="FMR1"/>
</dbReference>
<dbReference type="CTD" id="2332"/>
<dbReference type="FunFam" id="3.30.1370.10:FF:000054">
    <property type="entry name" value="Fragile X mental retardation protein 1"/>
    <property type="match status" value="1"/>
</dbReference>
<dbReference type="SUPFAM" id="SSF54791">
    <property type="entry name" value="Eukaryotic type KH-domain (KH-domain type I)"/>
    <property type="match status" value="2"/>
</dbReference>
<evidence type="ECO:0000256" key="1">
    <source>
        <dbReference type="ARBA" id="ARBA00004210"/>
    </source>
</evidence>
<dbReference type="GO" id="GO:0098793">
    <property type="term" value="C:presynapse"/>
    <property type="evidence" value="ECO:0007669"/>
    <property type="project" value="GOC"/>
</dbReference>
<dbReference type="GO" id="GO:0045727">
    <property type="term" value="P:positive regulation of translation"/>
    <property type="evidence" value="ECO:0007669"/>
    <property type="project" value="TreeGrafter"/>
</dbReference>
<evidence type="ECO:0000256" key="12">
    <source>
        <dbReference type="ARBA" id="ARBA00023273"/>
    </source>
</evidence>
<dbReference type="InterPro" id="IPR008395">
    <property type="entry name" value="Agenet-like_dom"/>
</dbReference>
<keyword evidence="11" id="KW-0770">Synapse</keyword>
<dbReference type="SMART" id="SM00322">
    <property type="entry name" value="KH"/>
    <property type="match status" value="2"/>
</dbReference>
<dbReference type="InterPro" id="IPR004088">
    <property type="entry name" value="KH_dom_type_1"/>
</dbReference>
<protein>
    <submittedName>
        <fullName evidence="19">Fragile X messenger ribonucleoprotein 1 homolog isoform X1</fullName>
    </submittedName>
</protein>
<evidence type="ECO:0000256" key="2">
    <source>
        <dbReference type="ARBA" id="ARBA00004484"/>
    </source>
</evidence>
<keyword evidence="13 19" id="KW-0687">Ribonucleoprotein</keyword>
<dbReference type="Pfam" id="PF18336">
    <property type="entry name" value="Tudor_FRX1"/>
    <property type="match status" value="1"/>
</dbReference>
<keyword evidence="12" id="KW-0966">Cell projection</keyword>
<dbReference type="KEGG" id="foc:113203385"/>
<dbReference type="InterPro" id="IPR040472">
    <property type="entry name" value="FMRP_KH0"/>
</dbReference>
<evidence type="ECO:0000256" key="4">
    <source>
        <dbReference type="ARBA" id="ARBA00006633"/>
    </source>
</evidence>
<dbReference type="PANTHER" id="PTHR10603">
    <property type="entry name" value="FRAGILE X MENTAL RETARDATION SYNDROME-RELATED PROTEIN"/>
    <property type="match status" value="1"/>
</dbReference>
<gene>
    <name evidence="19" type="primary">LOC113203385</name>
</gene>
<dbReference type="GO" id="GO:1990904">
    <property type="term" value="C:ribonucleoprotein complex"/>
    <property type="evidence" value="ECO:0007669"/>
    <property type="project" value="UniProtKB-KW"/>
</dbReference>
<feature type="compositionally biased region" description="Basic and acidic residues" evidence="16">
    <location>
        <begin position="519"/>
        <end position="540"/>
    </location>
</feature>
<sequence>MDELAVEVCGENGAYYKGYVTDIFEDSVSVAFENDWQSESKFPFSQVREPPKDNKGVVEEKQEVEVFSSATEQEVSGWWKAIVKMTKGDFNVVEYLGWDNTYTEIVPLDRVRPKNTNPPIDRNTFFKFEIQVPEDLRDAANLEGAHKEFQKALEAAIVRFVPETGNLVVLSRTEASQKRSVLLQEMHFRNLSQKVLLLKRTEEAARQLESTKLNTVGGKFRASNLMYQRVSNCEAGMRGNLRFSDEFSVRDDLMGLAIGAHGTNIQQARKVEGITNIELEEKSCTFKIYGESDDAVKKARSMLEYGEESIQVPRILVGKVIGKNGRIIQEIVDKSGVVRVKIEGDNEPEPTIPREEGQVPFVFVGTMESIANAKVLLEYHLGHLKEVEALRQEKLEIDQQLRSMHGANMGSMQNFPLQRRNDRGYNSDFEGLGRGGGRGGLMRSRGGGPGGSGIGRGRGGNNGGPHGRYNSGSRHQTPDTVDERVRGGGYSRGSYSGPGSRGPPPSGNGPQNYPHSGSSRRDFRSERGDGDNERSGRSDRVYFPGGRGPEREDRRQNRRRDERRRVTDDDDTVMDSQEASSVDRESVSSMDGSGRPRRRRRKGGYHPQGVGRDGSSGGRGPNGGLSGGPSGGQNGSQKDDPGHSSGDGNQSIPAHIESGAPLSSSVSNEVSNTATTSDVSKPKPPRDQKSRGPRPPASKKGGGNGSGAPVASDIKPKETLVNGTSSA</sequence>
<name>A0A6J1RYG5_FRAOC</name>
<evidence type="ECO:0000256" key="15">
    <source>
        <dbReference type="PROSITE-ProRule" id="PRU00117"/>
    </source>
</evidence>
<dbReference type="PROSITE" id="PS51641">
    <property type="entry name" value="AGENET_LIKE"/>
    <property type="match status" value="2"/>
</dbReference>
<evidence type="ECO:0000256" key="5">
    <source>
        <dbReference type="ARBA" id="ARBA00022490"/>
    </source>
</evidence>
<evidence type="ECO:0000256" key="13">
    <source>
        <dbReference type="ARBA" id="ARBA00023274"/>
    </source>
</evidence>
<feature type="compositionally biased region" description="Basic and acidic residues" evidence="16">
    <location>
        <begin position="680"/>
        <end position="690"/>
    </location>
</feature>
<evidence type="ECO:0000256" key="9">
    <source>
        <dbReference type="ARBA" id="ARBA00022884"/>
    </source>
</evidence>
<evidence type="ECO:0000313" key="18">
    <source>
        <dbReference type="Proteomes" id="UP000504606"/>
    </source>
</evidence>
<dbReference type="GeneID" id="113203385"/>
<keyword evidence="18" id="KW-1185">Reference proteome</keyword>
<comment type="similarity">
    <text evidence="4">Belongs to the FMR1 family.</text>
</comment>
<dbReference type="FunFam" id="3.30.1370.10:FF:000004">
    <property type="entry name" value="Fragile X mental retardation 1, isoform CRA_e"/>
    <property type="match status" value="1"/>
</dbReference>
<dbReference type="CDD" id="cd22425">
    <property type="entry name" value="KH_I_FMR1_FXR_rpt1"/>
    <property type="match status" value="1"/>
</dbReference>
<keyword evidence="5" id="KW-0963">Cytoplasm</keyword>
<evidence type="ECO:0000256" key="10">
    <source>
        <dbReference type="ARBA" id="ARBA00022902"/>
    </source>
</evidence>
<feature type="compositionally biased region" description="Gly residues" evidence="16">
    <location>
        <begin position="611"/>
        <end position="634"/>
    </location>
</feature>
<dbReference type="Proteomes" id="UP000504606">
    <property type="component" value="Unplaced"/>
</dbReference>
<dbReference type="Pfam" id="PF00013">
    <property type="entry name" value="KH_1"/>
    <property type="match status" value="2"/>
</dbReference>
<dbReference type="GO" id="GO:0003730">
    <property type="term" value="F:mRNA 3'-UTR binding"/>
    <property type="evidence" value="ECO:0007669"/>
    <property type="project" value="TreeGrafter"/>
</dbReference>
<dbReference type="Gene3D" id="3.30.1370.10">
    <property type="entry name" value="K Homology domain, type 1"/>
    <property type="match status" value="2"/>
</dbReference>
<feature type="compositionally biased region" description="Basic and acidic residues" evidence="16">
    <location>
        <begin position="548"/>
        <end position="567"/>
    </location>
</feature>
<dbReference type="GO" id="GO:0043005">
    <property type="term" value="C:neuron projection"/>
    <property type="evidence" value="ECO:0007669"/>
    <property type="project" value="UniProtKB-SubCell"/>
</dbReference>
<dbReference type="OrthoDB" id="424249at2759"/>
<feature type="domain" description="Agenet-like" evidence="17">
    <location>
        <begin position="62"/>
        <end position="114"/>
    </location>
</feature>
<feature type="compositionally biased region" description="Polar residues" evidence="16">
    <location>
        <begin position="470"/>
        <end position="479"/>
    </location>
</feature>
<evidence type="ECO:0000256" key="16">
    <source>
        <dbReference type="SAM" id="MobiDB-lite"/>
    </source>
</evidence>